<keyword evidence="2" id="KW-1185">Reference proteome</keyword>
<dbReference type="HOGENOM" id="CLU_3034024_0_0_1"/>
<protein>
    <submittedName>
        <fullName evidence="1">Uncharacterized protein</fullName>
    </submittedName>
</protein>
<evidence type="ECO:0000313" key="1">
    <source>
        <dbReference type="EMBL" id="ELU38786.1"/>
    </source>
</evidence>
<name>L8WKV0_THACA</name>
<dbReference type="AlphaFoldDB" id="L8WKV0"/>
<dbReference type="Proteomes" id="UP000011668">
    <property type="component" value="Unassembled WGS sequence"/>
</dbReference>
<dbReference type="EMBL" id="AFRT01002048">
    <property type="protein sequence ID" value="ELU38786.1"/>
    <property type="molecule type" value="Genomic_DNA"/>
</dbReference>
<sequence>MLLYCETKLGSMFPTLGRFVAQFVKDAGLKCTLGHSCKLPVAHLPRSCYYIMDYG</sequence>
<comment type="caution">
    <text evidence="1">The sequence shown here is derived from an EMBL/GenBank/DDBJ whole genome shotgun (WGS) entry which is preliminary data.</text>
</comment>
<reference evidence="1 2" key="1">
    <citation type="journal article" date="2013" name="Nat. Commun.">
        <title>The evolution and pathogenic mechanisms of the rice sheath blight pathogen.</title>
        <authorList>
            <person name="Zheng A."/>
            <person name="Lin R."/>
            <person name="Xu L."/>
            <person name="Qin P."/>
            <person name="Tang C."/>
            <person name="Ai P."/>
            <person name="Zhang D."/>
            <person name="Liu Y."/>
            <person name="Sun Z."/>
            <person name="Feng H."/>
            <person name="Wang Y."/>
            <person name="Chen Y."/>
            <person name="Liang X."/>
            <person name="Fu R."/>
            <person name="Li Q."/>
            <person name="Zhang J."/>
            <person name="Yu X."/>
            <person name="Xie Z."/>
            <person name="Ding L."/>
            <person name="Guan P."/>
            <person name="Tang J."/>
            <person name="Liang Y."/>
            <person name="Wang S."/>
            <person name="Deng Q."/>
            <person name="Li S."/>
            <person name="Zhu J."/>
            <person name="Wang L."/>
            <person name="Liu H."/>
            <person name="Li P."/>
        </authorList>
    </citation>
    <scope>NUCLEOTIDE SEQUENCE [LARGE SCALE GENOMIC DNA]</scope>
    <source>
        <strain evidence="2">AG-1 IA</strain>
    </source>
</reference>
<gene>
    <name evidence="1" type="ORF">AG1IA_07182</name>
</gene>
<accession>L8WKV0</accession>
<proteinExistence type="predicted"/>
<evidence type="ECO:0000313" key="2">
    <source>
        <dbReference type="Proteomes" id="UP000011668"/>
    </source>
</evidence>
<organism evidence="1 2">
    <name type="scientific">Thanatephorus cucumeris (strain AG1-IA)</name>
    <name type="common">Rice sheath blight fungus</name>
    <name type="synonym">Rhizoctonia solani</name>
    <dbReference type="NCBI Taxonomy" id="983506"/>
    <lineage>
        <taxon>Eukaryota</taxon>
        <taxon>Fungi</taxon>
        <taxon>Dikarya</taxon>
        <taxon>Basidiomycota</taxon>
        <taxon>Agaricomycotina</taxon>
        <taxon>Agaricomycetes</taxon>
        <taxon>Cantharellales</taxon>
        <taxon>Ceratobasidiaceae</taxon>
        <taxon>Rhizoctonia</taxon>
        <taxon>Rhizoctonia solani AG-1</taxon>
    </lineage>
</organism>